<dbReference type="GO" id="GO:0015074">
    <property type="term" value="P:DNA integration"/>
    <property type="evidence" value="ECO:0007669"/>
    <property type="project" value="UniProtKB-KW"/>
</dbReference>
<keyword evidence="9" id="KW-0460">Magnesium</keyword>
<evidence type="ECO:0000256" key="13">
    <source>
        <dbReference type="ARBA" id="ARBA00023125"/>
    </source>
</evidence>
<evidence type="ECO:0000313" key="18">
    <source>
        <dbReference type="EMBL" id="PNX91810.1"/>
    </source>
</evidence>
<dbReference type="GO" id="GO:0006508">
    <property type="term" value="P:proteolysis"/>
    <property type="evidence" value="ECO:0007669"/>
    <property type="project" value="UniProtKB-KW"/>
</dbReference>
<protein>
    <submittedName>
        <fullName evidence="18">Transposon Ty3 gag-pol polyprotein</fullName>
    </submittedName>
</protein>
<keyword evidence="5" id="KW-0479">Metal-binding</keyword>
<evidence type="ECO:0000256" key="3">
    <source>
        <dbReference type="ARBA" id="ARBA00022695"/>
    </source>
</evidence>
<evidence type="ECO:0000259" key="16">
    <source>
        <dbReference type="PROSITE" id="PS50878"/>
    </source>
</evidence>
<dbReference type="SUPFAM" id="SSF54160">
    <property type="entry name" value="Chromo domain-like"/>
    <property type="match status" value="1"/>
</dbReference>
<dbReference type="CDD" id="cd01647">
    <property type="entry name" value="RT_LTR"/>
    <property type="match status" value="1"/>
</dbReference>
<keyword evidence="3" id="KW-0548">Nucleotidyltransferase</keyword>
<dbReference type="GO" id="GO:0003964">
    <property type="term" value="F:RNA-directed DNA polymerase activity"/>
    <property type="evidence" value="ECO:0007669"/>
    <property type="project" value="UniProtKB-KW"/>
</dbReference>
<sequence>MHEEDIPKTAFRTHQGHYEYRVMPFGLCNAPSTFQAAMNDLLQPFLRRFVAVFFDDILVYSASLEDHAQHLAQVFSTLLSAQFYLKQSKCLLAQRKLEYLGHIISGKGVQVDPSKISAMVDWPVPTSITSLRGFLGLTGFYRKFIRNYAAIATPLTRLLRKDAFNWTEEAQLAFNSLKQAMTKAPLLASPNFNIPFILETDASGIAMGAVLMQNNHPIAFFSKPFCQRLLNSSTYVRELHAITTAVKKWRQYLLGHHFIIFTDHKSLKQLISQVIQTPEQQVYLSKLLGFDFTIQYKAGSTNVVADALSRITPSASCLLLTVPHFVFLNELKSQLSTTQEFQQLKLAIAQQPASYSDNEEHQDLIFFKKKIWLPRDFSLKDRILHEFHNSPISGHMGVDKTFHRLQANFFWQGMRQDIRSFIAKCSVCQSTKYETKKPAGLLQPLPVPSGIWEDLSLDFITGLPPSHGYTTIFVVVDRFSKGAHFSALPTTYTAYKVAQLFLDTICKHHGMPRSLVSDRDPVFISQFWRELFKLSGTQLRMSTAYHPETDGQTEVLNRSLEQYLRAFVHHKPSLWFTFLSLAEWSYNTSKHSATGYSPFHVVYGKDPVSIPQYVLGTSPIEAVDSMLAERQAFLQFLRRKLLKVQSHMKEIADKKRRHVEFNVGDFVYLKLRPYRQRSITLASYNKLSKRYFGPYKILQKIGPVAYKLDLPSTSKIHPVFHCSLLKLHQGDLPAAHAELPPSTIDHQPIIEPLAIVDTKMDTATDPPTRMVLVQWLGLPLEETSWETWDDLQATYHLEDKVTFPGECIDSNTTTTTVGLPKRVTRRPAHLQDYVLMCDYAEDP</sequence>
<dbReference type="AlphaFoldDB" id="A0A2K3MM21"/>
<dbReference type="Pfam" id="PF17919">
    <property type="entry name" value="RT_RNaseH_2"/>
    <property type="match status" value="1"/>
</dbReference>
<dbReference type="InterPro" id="IPR041588">
    <property type="entry name" value="Integrase_H2C2"/>
</dbReference>
<dbReference type="PANTHER" id="PTHR37984:SF5">
    <property type="entry name" value="PROTEIN NYNRIN-LIKE"/>
    <property type="match status" value="1"/>
</dbReference>
<dbReference type="FunFam" id="3.10.10.10:FF:000007">
    <property type="entry name" value="Retrovirus-related Pol polyprotein from transposon 17.6-like Protein"/>
    <property type="match status" value="1"/>
</dbReference>
<proteinExistence type="predicted"/>
<evidence type="ECO:0000259" key="17">
    <source>
        <dbReference type="PROSITE" id="PS50994"/>
    </source>
</evidence>
<dbReference type="GO" id="GO:0003677">
    <property type="term" value="F:DNA binding"/>
    <property type="evidence" value="ECO:0007669"/>
    <property type="project" value="UniProtKB-KW"/>
</dbReference>
<dbReference type="InterPro" id="IPR056924">
    <property type="entry name" value="SH3_Tf2-1"/>
</dbReference>
<dbReference type="GO" id="GO:0004519">
    <property type="term" value="F:endonuclease activity"/>
    <property type="evidence" value="ECO:0007669"/>
    <property type="project" value="UniProtKB-KW"/>
</dbReference>
<dbReference type="STRING" id="57577.A0A2K3MM21"/>
<evidence type="ECO:0000256" key="15">
    <source>
        <dbReference type="ARBA" id="ARBA00023268"/>
    </source>
</evidence>
<dbReference type="Gene3D" id="3.10.20.370">
    <property type="match status" value="1"/>
</dbReference>
<keyword evidence="10" id="KW-0229">DNA integration</keyword>
<dbReference type="GO" id="GO:0004190">
    <property type="term" value="F:aspartic-type endopeptidase activity"/>
    <property type="evidence" value="ECO:0007669"/>
    <property type="project" value="UniProtKB-KW"/>
</dbReference>
<keyword evidence="4" id="KW-0540">Nuclease</keyword>
<evidence type="ECO:0000256" key="12">
    <source>
        <dbReference type="ARBA" id="ARBA00022932"/>
    </source>
</evidence>
<dbReference type="Pfam" id="PF00665">
    <property type="entry name" value="rve"/>
    <property type="match status" value="1"/>
</dbReference>
<evidence type="ECO:0000256" key="7">
    <source>
        <dbReference type="ARBA" id="ARBA00022759"/>
    </source>
</evidence>
<dbReference type="InterPro" id="IPR000477">
    <property type="entry name" value="RT_dom"/>
</dbReference>
<dbReference type="InterPro" id="IPR001584">
    <property type="entry name" value="Integrase_cat-core"/>
</dbReference>
<dbReference type="FunFam" id="3.30.70.270:FF:000020">
    <property type="entry name" value="Transposon Tf2-6 polyprotein-like Protein"/>
    <property type="match status" value="1"/>
</dbReference>
<feature type="domain" description="Integrase catalytic" evidence="17">
    <location>
        <begin position="442"/>
        <end position="606"/>
    </location>
</feature>
<keyword evidence="1" id="KW-0645">Protease</keyword>
<evidence type="ECO:0000256" key="5">
    <source>
        <dbReference type="ARBA" id="ARBA00022723"/>
    </source>
</evidence>
<keyword evidence="14" id="KW-0233">DNA recombination</keyword>
<dbReference type="InterPro" id="IPR036397">
    <property type="entry name" value="RNaseH_sf"/>
</dbReference>
<dbReference type="GO" id="GO:0003887">
    <property type="term" value="F:DNA-directed DNA polymerase activity"/>
    <property type="evidence" value="ECO:0007669"/>
    <property type="project" value="UniProtKB-KW"/>
</dbReference>
<comment type="caution">
    <text evidence="18">The sequence shown here is derived from an EMBL/GenBank/DDBJ whole genome shotgun (WGS) entry which is preliminary data.</text>
</comment>
<evidence type="ECO:0000256" key="14">
    <source>
        <dbReference type="ARBA" id="ARBA00023172"/>
    </source>
</evidence>
<gene>
    <name evidence="18" type="ORF">L195_g014935</name>
</gene>
<evidence type="ECO:0000256" key="11">
    <source>
        <dbReference type="ARBA" id="ARBA00022918"/>
    </source>
</evidence>
<dbReference type="FunFam" id="1.10.340.70:FF:000001">
    <property type="entry name" value="Retrovirus-related Pol polyprotein from transposon gypsy-like Protein"/>
    <property type="match status" value="1"/>
</dbReference>
<evidence type="ECO:0000313" key="19">
    <source>
        <dbReference type="Proteomes" id="UP000236291"/>
    </source>
</evidence>
<evidence type="ECO:0000256" key="8">
    <source>
        <dbReference type="ARBA" id="ARBA00022801"/>
    </source>
</evidence>
<evidence type="ECO:0000256" key="4">
    <source>
        <dbReference type="ARBA" id="ARBA00022722"/>
    </source>
</evidence>
<keyword evidence="15" id="KW-0511">Multifunctional enzyme</keyword>
<dbReference type="Gene3D" id="3.30.420.10">
    <property type="entry name" value="Ribonuclease H-like superfamily/Ribonuclease H"/>
    <property type="match status" value="1"/>
</dbReference>
<dbReference type="SUPFAM" id="SSF53098">
    <property type="entry name" value="Ribonuclease H-like"/>
    <property type="match status" value="1"/>
</dbReference>
<evidence type="ECO:0000256" key="2">
    <source>
        <dbReference type="ARBA" id="ARBA00022679"/>
    </source>
</evidence>
<dbReference type="InterPro" id="IPR012337">
    <property type="entry name" value="RNaseH-like_sf"/>
</dbReference>
<dbReference type="CDD" id="cd09274">
    <property type="entry name" value="RNase_HI_RT_Ty3"/>
    <property type="match status" value="1"/>
</dbReference>
<reference evidence="18 19" key="2">
    <citation type="journal article" date="2017" name="Front. Plant Sci.">
        <title>Gene Classification and Mining of Molecular Markers Useful in Red Clover (Trifolium pratense) Breeding.</title>
        <authorList>
            <person name="Istvanek J."/>
            <person name="Dluhosova J."/>
            <person name="Dluhos P."/>
            <person name="Patkova L."/>
            <person name="Nedelnik J."/>
            <person name="Repkova J."/>
        </authorList>
    </citation>
    <scope>NUCLEOTIDE SEQUENCE [LARGE SCALE GENOMIC DNA]</scope>
    <source>
        <strain evidence="19">cv. Tatra</strain>
        <tissue evidence="18">Young leaves</tissue>
    </source>
</reference>
<name>A0A2K3MM21_TRIPR</name>
<dbReference type="InterPro" id="IPR041577">
    <property type="entry name" value="RT_RNaseH_2"/>
</dbReference>
<dbReference type="Pfam" id="PF17921">
    <property type="entry name" value="Integrase_H2C2"/>
    <property type="match status" value="1"/>
</dbReference>
<keyword evidence="7" id="KW-0255">Endonuclease</keyword>
<dbReference type="PROSITE" id="PS50994">
    <property type="entry name" value="INTEGRASE"/>
    <property type="match status" value="1"/>
</dbReference>
<evidence type="ECO:0000256" key="10">
    <source>
        <dbReference type="ARBA" id="ARBA00022908"/>
    </source>
</evidence>
<dbReference type="Pfam" id="PF00078">
    <property type="entry name" value="RVT_1"/>
    <property type="match status" value="1"/>
</dbReference>
<dbReference type="InterPro" id="IPR043502">
    <property type="entry name" value="DNA/RNA_pol_sf"/>
</dbReference>
<dbReference type="InterPro" id="IPR016197">
    <property type="entry name" value="Chromo-like_dom_sf"/>
</dbReference>
<keyword evidence="11" id="KW-0695">RNA-directed DNA polymerase</keyword>
<keyword evidence="13" id="KW-0238">DNA-binding</keyword>
<evidence type="ECO:0000256" key="1">
    <source>
        <dbReference type="ARBA" id="ARBA00022670"/>
    </source>
</evidence>
<dbReference type="Pfam" id="PF24626">
    <property type="entry name" value="SH3_Tf2-1"/>
    <property type="match status" value="1"/>
</dbReference>
<dbReference type="InterPro" id="IPR050951">
    <property type="entry name" value="Retrovirus_Pol_polyprotein"/>
</dbReference>
<dbReference type="GO" id="GO:0046872">
    <property type="term" value="F:metal ion binding"/>
    <property type="evidence" value="ECO:0007669"/>
    <property type="project" value="UniProtKB-KW"/>
</dbReference>
<keyword evidence="2" id="KW-0808">Transferase</keyword>
<dbReference type="EMBL" id="ASHM01010025">
    <property type="protein sequence ID" value="PNX91810.1"/>
    <property type="molecule type" value="Genomic_DNA"/>
</dbReference>
<organism evidence="18 19">
    <name type="scientific">Trifolium pratense</name>
    <name type="common">Red clover</name>
    <dbReference type="NCBI Taxonomy" id="57577"/>
    <lineage>
        <taxon>Eukaryota</taxon>
        <taxon>Viridiplantae</taxon>
        <taxon>Streptophyta</taxon>
        <taxon>Embryophyta</taxon>
        <taxon>Tracheophyta</taxon>
        <taxon>Spermatophyta</taxon>
        <taxon>Magnoliopsida</taxon>
        <taxon>eudicotyledons</taxon>
        <taxon>Gunneridae</taxon>
        <taxon>Pentapetalae</taxon>
        <taxon>rosids</taxon>
        <taxon>fabids</taxon>
        <taxon>Fabales</taxon>
        <taxon>Fabaceae</taxon>
        <taxon>Papilionoideae</taxon>
        <taxon>50 kb inversion clade</taxon>
        <taxon>NPAAA clade</taxon>
        <taxon>Hologalegina</taxon>
        <taxon>IRL clade</taxon>
        <taxon>Trifolieae</taxon>
        <taxon>Trifolium</taxon>
    </lineage>
</organism>
<keyword evidence="12" id="KW-0239">DNA-directed DNA polymerase</keyword>
<dbReference type="SUPFAM" id="SSF56672">
    <property type="entry name" value="DNA/RNA polymerases"/>
    <property type="match status" value="1"/>
</dbReference>
<keyword evidence="8" id="KW-0378">Hydrolase</keyword>
<dbReference type="Gene3D" id="3.30.70.270">
    <property type="match status" value="2"/>
</dbReference>
<dbReference type="GO" id="GO:0006310">
    <property type="term" value="P:DNA recombination"/>
    <property type="evidence" value="ECO:0007669"/>
    <property type="project" value="UniProtKB-KW"/>
</dbReference>
<dbReference type="InterPro" id="IPR043128">
    <property type="entry name" value="Rev_trsase/Diguanyl_cyclase"/>
</dbReference>
<dbReference type="FunFam" id="3.30.70.270:FF:000003">
    <property type="entry name" value="Transposon Ty3-G Gag-Pol polyprotein"/>
    <property type="match status" value="1"/>
</dbReference>
<accession>A0A2K3MM21</accession>
<evidence type="ECO:0000256" key="6">
    <source>
        <dbReference type="ARBA" id="ARBA00022750"/>
    </source>
</evidence>
<feature type="domain" description="Reverse transcriptase" evidence="16">
    <location>
        <begin position="1"/>
        <end position="104"/>
    </location>
</feature>
<evidence type="ECO:0000256" key="9">
    <source>
        <dbReference type="ARBA" id="ARBA00022842"/>
    </source>
</evidence>
<keyword evidence="6" id="KW-0064">Aspartyl protease</keyword>
<dbReference type="PANTHER" id="PTHR37984">
    <property type="entry name" value="PROTEIN CBG26694"/>
    <property type="match status" value="1"/>
</dbReference>
<dbReference type="Gene3D" id="1.10.340.70">
    <property type="match status" value="1"/>
</dbReference>
<reference evidence="18 19" key="1">
    <citation type="journal article" date="2014" name="Am. J. Bot.">
        <title>Genome assembly and annotation for red clover (Trifolium pratense; Fabaceae).</title>
        <authorList>
            <person name="Istvanek J."/>
            <person name="Jaros M."/>
            <person name="Krenek A."/>
            <person name="Repkova J."/>
        </authorList>
    </citation>
    <scope>NUCLEOTIDE SEQUENCE [LARGE SCALE GENOMIC DNA]</scope>
    <source>
        <strain evidence="19">cv. Tatra</strain>
        <tissue evidence="18">Young leaves</tissue>
    </source>
</reference>
<dbReference type="Proteomes" id="UP000236291">
    <property type="component" value="Unassembled WGS sequence"/>
</dbReference>
<dbReference type="PROSITE" id="PS50878">
    <property type="entry name" value="RT_POL"/>
    <property type="match status" value="1"/>
</dbReference>